<keyword evidence="2" id="KW-0150">Chloroplast</keyword>
<comment type="caution">
    <text evidence="10">The sequence shown here is derived from an EMBL/GenBank/DDBJ whole genome shotgun (WGS) entry which is preliminary data.</text>
</comment>
<feature type="region of interest" description="Disordered" evidence="8">
    <location>
        <begin position="24"/>
        <end position="58"/>
    </location>
</feature>
<feature type="compositionally biased region" description="Acidic residues" evidence="8">
    <location>
        <begin position="481"/>
        <end position="505"/>
    </location>
</feature>
<dbReference type="Proteomes" id="UP000886520">
    <property type="component" value="Chromosome 4"/>
</dbReference>
<feature type="region of interest" description="Disordered" evidence="8">
    <location>
        <begin position="538"/>
        <end position="584"/>
    </location>
</feature>
<dbReference type="InterPro" id="IPR030378">
    <property type="entry name" value="G_CP_dom"/>
</dbReference>
<feature type="region of interest" description="Disordered" evidence="8">
    <location>
        <begin position="468"/>
        <end position="506"/>
    </location>
</feature>
<evidence type="ECO:0000256" key="7">
    <source>
        <dbReference type="SAM" id="Coils"/>
    </source>
</evidence>
<dbReference type="SUPFAM" id="SSF52540">
    <property type="entry name" value="P-loop containing nucleoside triphosphate hydrolases"/>
    <property type="match status" value="1"/>
</dbReference>
<evidence type="ECO:0000259" key="9">
    <source>
        <dbReference type="PROSITE" id="PS51721"/>
    </source>
</evidence>
<protein>
    <recommendedName>
        <fullName evidence="9">CP-type G domain-containing protein</fullName>
    </recommendedName>
</protein>
<dbReference type="InterPro" id="IPR050755">
    <property type="entry name" value="TRAFAC_YlqF/YawG_RiboMat"/>
</dbReference>
<gene>
    <name evidence="10" type="ORF">GOP47_0004361</name>
</gene>
<dbReference type="Gene3D" id="3.40.50.300">
    <property type="entry name" value="P-loop containing nucleotide triphosphate hydrolases"/>
    <property type="match status" value="1"/>
</dbReference>
<feature type="domain" description="CP-type G" evidence="9">
    <location>
        <begin position="139"/>
        <end position="322"/>
    </location>
</feature>
<organism evidence="10 11">
    <name type="scientific">Adiantum capillus-veneris</name>
    <name type="common">Maidenhair fern</name>
    <dbReference type="NCBI Taxonomy" id="13818"/>
    <lineage>
        <taxon>Eukaryota</taxon>
        <taxon>Viridiplantae</taxon>
        <taxon>Streptophyta</taxon>
        <taxon>Embryophyta</taxon>
        <taxon>Tracheophyta</taxon>
        <taxon>Polypodiopsida</taxon>
        <taxon>Polypodiidae</taxon>
        <taxon>Polypodiales</taxon>
        <taxon>Pteridineae</taxon>
        <taxon>Pteridaceae</taxon>
        <taxon>Vittarioideae</taxon>
        <taxon>Adiantum</taxon>
    </lineage>
</organism>
<dbReference type="PANTHER" id="PTHR11089">
    <property type="entry name" value="GTP-BINDING PROTEIN-RELATED"/>
    <property type="match status" value="1"/>
</dbReference>
<dbReference type="Pfam" id="PF01926">
    <property type="entry name" value="MMR_HSR1"/>
    <property type="match status" value="1"/>
</dbReference>
<dbReference type="CDD" id="cd04178">
    <property type="entry name" value="Nucleostemin_like"/>
    <property type="match status" value="1"/>
</dbReference>
<evidence type="ECO:0000313" key="11">
    <source>
        <dbReference type="Proteomes" id="UP000886520"/>
    </source>
</evidence>
<keyword evidence="6" id="KW-0539">Nucleus</keyword>
<dbReference type="FunFam" id="3.40.50.300:FF:000571">
    <property type="entry name" value="Guanine nucleotide-binding protein-like NSN1"/>
    <property type="match status" value="1"/>
</dbReference>
<keyword evidence="4 7" id="KW-0175">Coiled coil</keyword>
<name>A0A9D4V7R3_ADICA</name>
<accession>A0A9D4V7R3</accession>
<dbReference type="AlphaFoldDB" id="A0A9D4V7R3"/>
<evidence type="ECO:0000256" key="4">
    <source>
        <dbReference type="ARBA" id="ARBA00023054"/>
    </source>
</evidence>
<keyword evidence="2" id="KW-0934">Plastid</keyword>
<dbReference type="OrthoDB" id="444945at2759"/>
<dbReference type="InterPro" id="IPR023179">
    <property type="entry name" value="GTP-bd_ortho_bundle_sf"/>
</dbReference>
<dbReference type="GO" id="GO:0005730">
    <property type="term" value="C:nucleolus"/>
    <property type="evidence" value="ECO:0007669"/>
    <property type="project" value="UniProtKB-SubCell"/>
</dbReference>
<sequence>MVKKSKKSKSKRVPLRKKYKILKKVKEHHKKKAKEAKKLGKRKQPVTKDPGIPNAWPFKEQELQALEARRARALEEMELKKQAKKERAEKRKLGLISEGEPGLTDLAQTAASQSLEFDKKSKPNKDGTITHDGSQRSFYRELVKVIEASDVIIEVLDARDPLGSRCKDIERLVVTAVPTKHLILLLNKIDLVPKEVAEKWLNYLREELPSVAFKCSTQQQRAHLGQKRSSKAVNGGDSTSECLGAETLLQLLKNYSRNNKLKTAITVGVIGLPNVGKSSLINSMKRTRAVSVGSTPGITKVLQEVQLDKHVKLLDCPGVVMAKASENEEAAVLRNSKRIENLQDPFGPVKEIVKLCPPEKIMSIYKIPRFDSPDEFLQQVAQVRGKLKKGGGLDLGATAKLVLKDWNQGKIPHYCMPPTRPQHEQVDTAIVSEFSKEFNIEDVYRDERSTVISSLPSLMESVHFELPPNAPVSMEVPDSKMDEEESDDGEEPAETLAEASDDMDLSENLVTSTKERGAVSRQNEKLYNVEGIFNPRVARAEKKRRKKASRAAERNDDSGSDYDFEVDYKEDQDGNGPESMTGIQ</sequence>
<reference evidence="10" key="1">
    <citation type="submission" date="2021-01" db="EMBL/GenBank/DDBJ databases">
        <title>Adiantum capillus-veneris genome.</title>
        <authorList>
            <person name="Fang Y."/>
            <person name="Liao Q."/>
        </authorList>
    </citation>
    <scope>NUCLEOTIDE SEQUENCE</scope>
    <source>
        <strain evidence="10">H3</strain>
        <tissue evidence="10">Leaf</tissue>
    </source>
</reference>
<dbReference type="PANTHER" id="PTHR11089:SF30">
    <property type="entry name" value="GUANINE NUCLEOTIDE-BINDING PROTEIN-LIKE 3 HOMOLOG"/>
    <property type="match status" value="1"/>
</dbReference>
<dbReference type="InterPro" id="IPR027417">
    <property type="entry name" value="P-loop_NTPase"/>
</dbReference>
<dbReference type="EMBL" id="JABFUD020000004">
    <property type="protein sequence ID" value="KAI5081178.1"/>
    <property type="molecule type" value="Genomic_DNA"/>
</dbReference>
<dbReference type="InterPro" id="IPR014813">
    <property type="entry name" value="Gnl3_N_dom"/>
</dbReference>
<dbReference type="Gene3D" id="1.10.1580.10">
    <property type="match status" value="1"/>
</dbReference>
<keyword evidence="3" id="KW-0547">Nucleotide-binding</keyword>
<dbReference type="PROSITE" id="PS51721">
    <property type="entry name" value="G_CP"/>
    <property type="match status" value="1"/>
</dbReference>
<proteinExistence type="predicted"/>
<dbReference type="PRINTS" id="PR00326">
    <property type="entry name" value="GTP1OBG"/>
</dbReference>
<comment type="subcellular location">
    <subcellularLocation>
        <location evidence="1">Nucleus</location>
        <location evidence="1">Nucleolus</location>
    </subcellularLocation>
</comment>
<feature type="coiled-coil region" evidence="7">
    <location>
        <begin position="63"/>
        <end position="91"/>
    </location>
</feature>
<dbReference type="GO" id="GO:0051239">
    <property type="term" value="P:regulation of multicellular organismal process"/>
    <property type="evidence" value="ECO:0007669"/>
    <property type="project" value="UniProtKB-ARBA"/>
</dbReference>
<dbReference type="InterPro" id="IPR006073">
    <property type="entry name" value="GTP-bd"/>
</dbReference>
<evidence type="ECO:0000256" key="6">
    <source>
        <dbReference type="ARBA" id="ARBA00023242"/>
    </source>
</evidence>
<feature type="compositionally biased region" description="Basic residues" evidence="8">
    <location>
        <begin position="24"/>
        <end position="45"/>
    </location>
</feature>
<dbReference type="FunFam" id="1.10.1580.10:FF:000002">
    <property type="entry name" value="Guanine nucleotide-binding protein-like 3 (nucleolar)-like"/>
    <property type="match status" value="1"/>
</dbReference>
<evidence type="ECO:0000256" key="1">
    <source>
        <dbReference type="ARBA" id="ARBA00004604"/>
    </source>
</evidence>
<evidence type="ECO:0000256" key="3">
    <source>
        <dbReference type="ARBA" id="ARBA00022741"/>
    </source>
</evidence>
<evidence type="ECO:0000313" key="10">
    <source>
        <dbReference type="EMBL" id="KAI5081178.1"/>
    </source>
</evidence>
<evidence type="ECO:0000256" key="5">
    <source>
        <dbReference type="ARBA" id="ARBA00023134"/>
    </source>
</evidence>
<keyword evidence="5" id="KW-0342">GTP-binding</keyword>
<dbReference type="GO" id="GO:0005525">
    <property type="term" value="F:GTP binding"/>
    <property type="evidence" value="ECO:0007669"/>
    <property type="project" value="UniProtKB-KW"/>
</dbReference>
<dbReference type="GO" id="GO:0050793">
    <property type="term" value="P:regulation of developmental process"/>
    <property type="evidence" value="ECO:0007669"/>
    <property type="project" value="UniProtKB-ARBA"/>
</dbReference>
<evidence type="ECO:0000256" key="8">
    <source>
        <dbReference type="SAM" id="MobiDB-lite"/>
    </source>
</evidence>
<keyword evidence="11" id="KW-1185">Reference proteome</keyword>
<evidence type="ECO:0000256" key="2">
    <source>
        <dbReference type="ARBA" id="ARBA00022528"/>
    </source>
</evidence>
<dbReference type="Pfam" id="PF08701">
    <property type="entry name" value="GN3L_Grn1"/>
    <property type="match status" value="1"/>
</dbReference>